<keyword evidence="8" id="KW-1185">Reference proteome</keyword>
<proteinExistence type="inferred from homology"/>
<dbReference type="InterPro" id="IPR036318">
    <property type="entry name" value="FAD-bd_PCMH-like_sf"/>
</dbReference>
<dbReference type="Gene3D" id="3.40.462.20">
    <property type="match status" value="1"/>
</dbReference>
<keyword evidence="5" id="KW-0560">Oxidoreductase</keyword>
<dbReference type="GO" id="GO:0016491">
    <property type="term" value="F:oxidoreductase activity"/>
    <property type="evidence" value="ECO:0007669"/>
    <property type="project" value="UniProtKB-KW"/>
</dbReference>
<evidence type="ECO:0000256" key="1">
    <source>
        <dbReference type="ARBA" id="ARBA00001974"/>
    </source>
</evidence>
<sequence>MPTPSSRPDGVQIQRHEADELGAEVTGTVFLPGDAGYEEECAAYNLAHPHHPAVVVGAVTAADVQAAVRFAARRRLPVAVLATGHGTPMSSDGAVLIATRRMDAVTIDEANRVARVEAGTRWDQVVAAATPFGLAPLNGASPTVGVVGYTLGGGLGPLGRAYGYASDRVRAIDLVTADGELRQVTASSEPDLFWALRGGKGNFGVVTALEFDLVPLPHFYGGGLFFPGEYAPQVLNAWREWVATVPDEMTSSVALLRLPPLPEVPEPLRGQLTVHVRIAYAGPAADAEPLVAPLRAVAPAIIDTVAEMPYAAVGSIHADPPAPIPLYDRSAVLRDFPAEAVDAVVELAGPGADCPLVLVEIRHLGGALARPGGSPSAIDHHQLPFLFYTVAIAGPDQADAVDTYAAKLLQGLAPWDSGRRFVNFLTATDATAEGVRSAYSTATYERLRAVKASYDPENLFRVNQNIEPLPNA</sequence>
<dbReference type="InterPro" id="IPR006094">
    <property type="entry name" value="Oxid_FAD_bind_N"/>
</dbReference>
<dbReference type="PROSITE" id="PS00862">
    <property type="entry name" value="OX2_COVAL_FAD"/>
    <property type="match status" value="1"/>
</dbReference>
<dbReference type="GO" id="GO:0071949">
    <property type="term" value="F:FAD binding"/>
    <property type="evidence" value="ECO:0007669"/>
    <property type="project" value="InterPro"/>
</dbReference>
<dbReference type="AlphaFoldDB" id="A0A495JNC1"/>
<reference evidence="7 8" key="1">
    <citation type="submission" date="2018-10" db="EMBL/GenBank/DDBJ databases">
        <title>Sequencing the genomes of 1000 actinobacteria strains.</title>
        <authorList>
            <person name="Klenk H.-P."/>
        </authorList>
    </citation>
    <scope>NUCLEOTIDE SEQUENCE [LARGE SCALE GENOMIC DNA]</scope>
    <source>
        <strain evidence="7 8">DSM 45175</strain>
    </source>
</reference>
<dbReference type="InterPro" id="IPR012951">
    <property type="entry name" value="BBE"/>
</dbReference>
<dbReference type="InterPro" id="IPR016169">
    <property type="entry name" value="FAD-bd_PCMH_sub2"/>
</dbReference>
<dbReference type="Proteomes" id="UP000277671">
    <property type="component" value="Unassembled WGS sequence"/>
</dbReference>
<evidence type="ECO:0000256" key="4">
    <source>
        <dbReference type="ARBA" id="ARBA00022827"/>
    </source>
</evidence>
<evidence type="ECO:0000256" key="2">
    <source>
        <dbReference type="ARBA" id="ARBA00005466"/>
    </source>
</evidence>
<dbReference type="InterPro" id="IPR050416">
    <property type="entry name" value="FAD-linked_Oxidoreductase"/>
</dbReference>
<evidence type="ECO:0000256" key="3">
    <source>
        <dbReference type="ARBA" id="ARBA00022630"/>
    </source>
</evidence>
<dbReference type="Gene3D" id="3.30.43.10">
    <property type="entry name" value="Uridine Diphospho-n-acetylenolpyruvylglucosamine Reductase, domain 2"/>
    <property type="match status" value="1"/>
</dbReference>
<comment type="caution">
    <text evidence="7">The sequence shown here is derived from an EMBL/GenBank/DDBJ whole genome shotgun (WGS) entry which is preliminary data.</text>
</comment>
<evidence type="ECO:0000313" key="7">
    <source>
        <dbReference type="EMBL" id="RKR90433.1"/>
    </source>
</evidence>
<dbReference type="PANTHER" id="PTHR42973">
    <property type="entry name" value="BINDING OXIDOREDUCTASE, PUTATIVE (AFU_ORTHOLOGUE AFUA_1G17690)-RELATED"/>
    <property type="match status" value="1"/>
</dbReference>
<evidence type="ECO:0000313" key="8">
    <source>
        <dbReference type="Proteomes" id="UP000277671"/>
    </source>
</evidence>
<dbReference type="RefSeq" id="WP_121158701.1">
    <property type="nucleotide sequence ID" value="NZ_RBKT01000001.1"/>
</dbReference>
<keyword evidence="4" id="KW-0274">FAD</keyword>
<dbReference type="OrthoDB" id="9775082at2"/>
<dbReference type="Gene3D" id="3.30.465.10">
    <property type="match status" value="1"/>
</dbReference>
<dbReference type="Pfam" id="PF08031">
    <property type="entry name" value="BBE"/>
    <property type="match status" value="1"/>
</dbReference>
<gene>
    <name evidence="7" type="ORF">BDK92_4806</name>
</gene>
<dbReference type="InterPro" id="IPR006093">
    <property type="entry name" value="Oxy_OxRdtase_FAD_BS"/>
</dbReference>
<dbReference type="PANTHER" id="PTHR42973:SF39">
    <property type="entry name" value="FAD-BINDING PCMH-TYPE DOMAIN-CONTAINING PROTEIN"/>
    <property type="match status" value="1"/>
</dbReference>
<feature type="domain" description="FAD-binding PCMH-type" evidence="6">
    <location>
        <begin position="48"/>
        <end position="216"/>
    </location>
</feature>
<comment type="cofactor">
    <cofactor evidence="1">
        <name>FAD</name>
        <dbReference type="ChEBI" id="CHEBI:57692"/>
    </cofactor>
</comment>
<dbReference type="SUPFAM" id="SSF56176">
    <property type="entry name" value="FAD-binding/transporter-associated domain-like"/>
    <property type="match status" value="1"/>
</dbReference>
<evidence type="ECO:0000259" key="6">
    <source>
        <dbReference type="PROSITE" id="PS51387"/>
    </source>
</evidence>
<evidence type="ECO:0000256" key="5">
    <source>
        <dbReference type="ARBA" id="ARBA00023002"/>
    </source>
</evidence>
<dbReference type="Pfam" id="PF01565">
    <property type="entry name" value="FAD_binding_4"/>
    <property type="match status" value="1"/>
</dbReference>
<name>A0A495JNC1_9ACTN</name>
<comment type="similarity">
    <text evidence="2">Belongs to the oxygen-dependent FAD-linked oxidoreductase family.</text>
</comment>
<dbReference type="InterPro" id="IPR016167">
    <property type="entry name" value="FAD-bd_PCMH_sub1"/>
</dbReference>
<dbReference type="PROSITE" id="PS51387">
    <property type="entry name" value="FAD_PCMH"/>
    <property type="match status" value="1"/>
</dbReference>
<dbReference type="EMBL" id="RBKT01000001">
    <property type="protein sequence ID" value="RKR90433.1"/>
    <property type="molecule type" value="Genomic_DNA"/>
</dbReference>
<accession>A0A495JNC1</accession>
<protein>
    <submittedName>
        <fullName evidence="7">FAD/FMN-containing dehydrogenase</fullName>
    </submittedName>
</protein>
<dbReference type="InterPro" id="IPR016166">
    <property type="entry name" value="FAD-bd_PCMH"/>
</dbReference>
<organism evidence="7 8">
    <name type="scientific">Micromonospora pisi</name>
    <dbReference type="NCBI Taxonomy" id="589240"/>
    <lineage>
        <taxon>Bacteria</taxon>
        <taxon>Bacillati</taxon>
        <taxon>Actinomycetota</taxon>
        <taxon>Actinomycetes</taxon>
        <taxon>Micromonosporales</taxon>
        <taxon>Micromonosporaceae</taxon>
        <taxon>Micromonospora</taxon>
    </lineage>
</organism>
<keyword evidence="3" id="KW-0285">Flavoprotein</keyword>